<dbReference type="PANTHER" id="PTHR47131:SF1">
    <property type="entry name" value="CATION CHANNEL SPERM-ASSOCIATED PROTEIN 3"/>
    <property type="match status" value="1"/>
</dbReference>
<dbReference type="Proteomes" id="UP000293550">
    <property type="component" value="Unassembled WGS sequence"/>
</dbReference>
<evidence type="ECO:0000256" key="3">
    <source>
        <dbReference type="ARBA" id="ARBA00022989"/>
    </source>
</evidence>
<comment type="caution">
    <text evidence="7">The sequence shown here is derived from an EMBL/GenBank/DDBJ whole genome shotgun (WGS) entry which is preliminary data.</text>
</comment>
<keyword evidence="3 5" id="KW-1133">Transmembrane helix</keyword>
<dbReference type="GO" id="GO:0006814">
    <property type="term" value="P:sodium ion transport"/>
    <property type="evidence" value="ECO:0007669"/>
    <property type="project" value="TreeGrafter"/>
</dbReference>
<evidence type="ECO:0000256" key="5">
    <source>
        <dbReference type="SAM" id="Phobius"/>
    </source>
</evidence>
<feature type="domain" description="Ion transport" evidence="6">
    <location>
        <begin position="2"/>
        <end position="113"/>
    </location>
</feature>
<evidence type="ECO:0000256" key="2">
    <source>
        <dbReference type="ARBA" id="ARBA00022692"/>
    </source>
</evidence>
<dbReference type="SUPFAM" id="SSF81324">
    <property type="entry name" value="Voltage-gated potassium channels"/>
    <property type="match status" value="1"/>
</dbReference>
<dbReference type="GO" id="GO:0036128">
    <property type="term" value="C:CatSper complex"/>
    <property type="evidence" value="ECO:0007669"/>
    <property type="project" value="TreeGrafter"/>
</dbReference>
<evidence type="ECO:0000313" key="8">
    <source>
        <dbReference type="Proteomes" id="UP000293550"/>
    </source>
</evidence>
<keyword evidence="2 5" id="KW-0812">Transmembrane</keyword>
<evidence type="ECO:0000256" key="1">
    <source>
        <dbReference type="ARBA" id="ARBA00004141"/>
    </source>
</evidence>
<dbReference type="Gene3D" id="1.10.287.70">
    <property type="match status" value="1"/>
</dbReference>
<dbReference type="InterPro" id="IPR005821">
    <property type="entry name" value="Ion_trans_dom"/>
</dbReference>
<dbReference type="EMBL" id="SCFB01000004">
    <property type="protein sequence ID" value="RZI46559.1"/>
    <property type="molecule type" value="Genomic_DNA"/>
</dbReference>
<evidence type="ECO:0000313" key="7">
    <source>
        <dbReference type="EMBL" id="RZI46559.1"/>
    </source>
</evidence>
<evidence type="ECO:0000259" key="6">
    <source>
        <dbReference type="Pfam" id="PF00520"/>
    </source>
</evidence>
<feature type="transmembrane region" description="Helical" evidence="5">
    <location>
        <begin position="83"/>
        <end position="104"/>
    </location>
</feature>
<gene>
    <name evidence="7" type="ORF">EQU50_02935</name>
</gene>
<sequence length="149" mass="16799">MPRMRVIVASVSRALPGILSVAVILLLSFYVASIIAYNLFSSDAEYFGTLGGTMFTLFQLMLADDWGNILRTLSKTYPHCYLFFVPFMVLVTFTVLNLFFGLIVNSMQQAAEAENKSLEGPDEEDESSLRDEIRGLKEQLEEIKKIISR</sequence>
<dbReference type="Pfam" id="PF00520">
    <property type="entry name" value="Ion_trans"/>
    <property type="match status" value="1"/>
</dbReference>
<evidence type="ECO:0000256" key="4">
    <source>
        <dbReference type="ARBA" id="ARBA00023136"/>
    </source>
</evidence>
<feature type="transmembrane region" description="Helical" evidence="5">
    <location>
        <begin position="21"/>
        <end position="40"/>
    </location>
</feature>
<keyword evidence="8" id="KW-1185">Reference proteome</keyword>
<reference evidence="7 8" key="1">
    <citation type="submission" date="2018-10" db="EMBL/GenBank/DDBJ databases">
        <title>An updated phylogeny of the Alphaproteobacteria reveals that the parasitic Rickettsiales and Holosporales have independent origins.</title>
        <authorList>
            <person name="Munoz-Gomez S.A."/>
            <person name="Hess S."/>
            <person name="Burger G."/>
            <person name="Lang B.F."/>
            <person name="Susko E."/>
            <person name="Slamovits C.H."/>
            <person name="Roger A.J."/>
        </authorList>
    </citation>
    <scope>NUCLEOTIDE SEQUENCE [LARGE SCALE GENOMIC DNA]</scope>
    <source>
        <strain evidence="7">HOLO01</strain>
    </source>
</reference>
<protein>
    <submittedName>
        <fullName evidence="7">Ion transporter</fullName>
    </submittedName>
</protein>
<feature type="transmembrane region" description="Helical" evidence="5">
    <location>
        <begin position="46"/>
        <end position="63"/>
    </location>
</feature>
<organism evidence="7 8">
    <name type="scientific">Candidatus Finniella inopinata</name>
    <dbReference type="NCBI Taxonomy" id="1696036"/>
    <lineage>
        <taxon>Bacteria</taxon>
        <taxon>Pseudomonadati</taxon>
        <taxon>Pseudomonadota</taxon>
        <taxon>Alphaproteobacteria</taxon>
        <taxon>Holosporales</taxon>
        <taxon>Candidatus Paracaedibacteraceae</taxon>
        <taxon>Candidatus Finniella</taxon>
    </lineage>
</organism>
<dbReference type="GO" id="GO:0005245">
    <property type="term" value="F:voltage-gated calcium channel activity"/>
    <property type="evidence" value="ECO:0007669"/>
    <property type="project" value="TreeGrafter"/>
</dbReference>
<accession>A0A4Q7DJV6</accession>
<proteinExistence type="predicted"/>
<dbReference type="PANTHER" id="PTHR47131">
    <property type="entry name" value="CATION CHANNEL SPERM-ASSOCIATED PROTEIN 3"/>
    <property type="match status" value="1"/>
</dbReference>
<dbReference type="AlphaFoldDB" id="A0A4Q7DJV6"/>
<dbReference type="RefSeq" id="WP_130153659.1">
    <property type="nucleotide sequence ID" value="NZ_SCFB01000004.1"/>
</dbReference>
<keyword evidence="4 5" id="KW-0472">Membrane</keyword>
<dbReference type="OrthoDB" id="5297065at2"/>
<name>A0A4Q7DJV6_9PROT</name>
<comment type="subcellular location">
    <subcellularLocation>
        <location evidence="1">Membrane</location>
        <topology evidence="1">Multi-pass membrane protein</topology>
    </subcellularLocation>
</comment>